<proteinExistence type="predicted"/>
<keyword evidence="2" id="KW-1185">Reference proteome</keyword>
<dbReference type="OrthoDB" id="4555755at2"/>
<reference evidence="1 2" key="1">
    <citation type="submission" date="2018-05" db="EMBL/GenBank/DDBJ databases">
        <title>Genomic Encyclopedia of Type Strains, Phase IV (KMG-IV): sequencing the most valuable type-strain genomes for metagenomic binning, comparative biology and taxonomic classification.</title>
        <authorList>
            <person name="Goeker M."/>
        </authorList>
    </citation>
    <scope>NUCLEOTIDE SEQUENCE [LARGE SCALE GENOMIC DNA]</scope>
    <source>
        <strain evidence="1 2">DSM 44704</strain>
    </source>
</reference>
<dbReference type="Proteomes" id="UP000247569">
    <property type="component" value="Unassembled WGS sequence"/>
</dbReference>
<protein>
    <submittedName>
        <fullName evidence="1">Uncharacterized protein</fullName>
    </submittedName>
</protein>
<dbReference type="RefSeq" id="WP_146251467.1">
    <property type="nucleotide sequence ID" value="NZ_QJKF01000033.1"/>
</dbReference>
<evidence type="ECO:0000313" key="2">
    <source>
        <dbReference type="Proteomes" id="UP000247569"/>
    </source>
</evidence>
<dbReference type="EMBL" id="QJKF01000033">
    <property type="protein sequence ID" value="PXX52271.1"/>
    <property type="molecule type" value="Genomic_DNA"/>
</dbReference>
<sequence>MSTGNPTPDLGLDDFIARYIDKVEDPIEVLMRADFARMQHLRDTARGVGELAEFTQLTDQADEIDQRWSDPHIGDREAWMYLAQAHEDWRSAPQIMDRMCGQMQLDQANGWRLLATAAEWRSQLQARELTGHGAWSAGAYEIETTKTPASSTAEMPWVNEANINTAAPFPVSAEFAAARTRELAAPLPGHAFAGLVNSRDSDREVER</sequence>
<evidence type="ECO:0000313" key="1">
    <source>
        <dbReference type="EMBL" id="PXX52271.1"/>
    </source>
</evidence>
<organism evidence="1 2">
    <name type="scientific">Nocardia tenerifensis</name>
    <dbReference type="NCBI Taxonomy" id="228006"/>
    <lineage>
        <taxon>Bacteria</taxon>
        <taxon>Bacillati</taxon>
        <taxon>Actinomycetota</taxon>
        <taxon>Actinomycetes</taxon>
        <taxon>Mycobacteriales</taxon>
        <taxon>Nocardiaceae</taxon>
        <taxon>Nocardia</taxon>
    </lineage>
</organism>
<gene>
    <name evidence="1" type="ORF">DFR70_1333</name>
</gene>
<comment type="caution">
    <text evidence="1">The sequence shown here is derived from an EMBL/GenBank/DDBJ whole genome shotgun (WGS) entry which is preliminary data.</text>
</comment>
<dbReference type="AlphaFoldDB" id="A0A318JL53"/>
<name>A0A318JL53_9NOCA</name>
<accession>A0A318JL53</accession>